<keyword evidence="4 7" id="KW-1133">Transmembrane helix</keyword>
<evidence type="ECO:0000256" key="6">
    <source>
        <dbReference type="SAM" id="MobiDB-lite"/>
    </source>
</evidence>
<gene>
    <name evidence="8" type="primary">Ifitm2</name>
    <name evidence="8" type="ORF">ALOBEC_R06198</name>
</gene>
<keyword evidence="9" id="KW-1185">Reference proteome</keyword>
<feature type="non-terminal residue" evidence="8">
    <location>
        <position position="136"/>
    </location>
</feature>
<accession>A0A7L4FQS2</accession>
<reference evidence="8 9" key="1">
    <citation type="submission" date="2020-02" db="EMBL/GenBank/DDBJ databases">
        <title>Bird 10,000 Genomes (B10K) Project - Family phase.</title>
        <authorList>
            <person name="Zhang G."/>
        </authorList>
    </citation>
    <scope>NUCLEOTIDE SEQUENCE [LARGE SCALE GENOMIC DNA]</scope>
    <source>
        <strain evidence="8">B10K-DU-006-06</strain>
    </source>
</reference>
<dbReference type="Proteomes" id="UP000541332">
    <property type="component" value="Unassembled WGS sequence"/>
</dbReference>
<evidence type="ECO:0000256" key="2">
    <source>
        <dbReference type="ARBA" id="ARBA00006843"/>
    </source>
</evidence>
<evidence type="ECO:0000256" key="4">
    <source>
        <dbReference type="ARBA" id="ARBA00022989"/>
    </source>
</evidence>
<dbReference type="PANTHER" id="PTHR13999">
    <property type="entry name" value="INTERFERON INDUCIBLE TRANSMEMBRANE PROTEIN"/>
    <property type="match status" value="1"/>
</dbReference>
<proteinExistence type="inferred from homology"/>
<dbReference type="AlphaFoldDB" id="A0A7L4FQS2"/>
<dbReference type="Pfam" id="PF04505">
    <property type="entry name" value="CD225"/>
    <property type="match status" value="1"/>
</dbReference>
<feature type="transmembrane region" description="Helical" evidence="7">
    <location>
        <begin position="44"/>
        <end position="66"/>
    </location>
</feature>
<name>A0A7L4FQS2_9COLU</name>
<dbReference type="InterPro" id="IPR007593">
    <property type="entry name" value="CD225/Dispanin_fam"/>
</dbReference>
<feature type="transmembrane region" description="Helical" evidence="7">
    <location>
        <begin position="97"/>
        <end position="119"/>
    </location>
</feature>
<dbReference type="InterPro" id="IPR051517">
    <property type="entry name" value="IFITM_antiviral_protein"/>
</dbReference>
<feature type="region of interest" description="Disordered" evidence="6">
    <location>
        <begin position="1"/>
        <end position="38"/>
    </location>
</feature>
<sequence length="136" mass="14745">MERSLSLGPLLPPYEPLPEAGEAERLPPSTAVTVEPPPPPRDHLAWSLCTALYGNVCCLGFLALVFSIKSRDRKVLSDYSGALSYGSTAKYLNITALLLNVFLVILIIVLMATGTIAAMNLSYHKQEQPETIFGPT</sequence>
<feature type="non-terminal residue" evidence="8">
    <location>
        <position position="1"/>
    </location>
</feature>
<evidence type="ECO:0000313" key="9">
    <source>
        <dbReference type="Proteomes" id="UP000541332"/>
    </source>
</evidence>
<comment type="subcellular location">
    <subcellularLocation>
        <location evidence="1">Membrane</location>
    </subcellularLocation>
</comment>
<organism evidence="8 9">
    <name type="scientific">Pampusana beccarii</name>
    <name type="common">Western bronze ground-dove</name>
    <dbReference type="NCBI Taxonomy" id="2953425"/>
    <lineage>
        <taxon>Eukaryota</taxon>
        <taxon>Metazoa</taxon>
        <taxon>Chordata</taxon>
        <taxon>Craniata</taxon>
        <taxon>Vertebrata</taxon>
        <taxon>Euteleostomi</taxon>
        <taxon>Archelosauria</taxon>
        <taxon>Archosauria</taxon>
        <taxon>Dinosauria</taxon>
        <taxon>Saurischia</taxon>
        <taxon>Theropoda</taxon>
        <taxon>Coelurosauria</taxon>
        <taxon>Aves</taxon>
        <taxon>Neognathae</taxon>
        <taxon>Neoaves</taxon>
        <taxon>Columbimorphae</taxon>
        <taxon>Columbiformes</taxon>
        <taxon>Columbidae</taxon>
        <taxon>Pampusana</taxon>
    </lineage>
</organism>
<dbReference type="EMBL" id="VWYH01006445">
    <property type="protein sequence ID" value="NXW89266.1"/>
    <property type="molecule type" value="Genomic_DNA"/>
</dbReference>
<dbReference type="GO" id="GO:0005886">
    <property type="term" value="C:plasma membrane"/>
    <property type="evidence" value="ECO:0007669"/>
    <property type="project" value="TreeGrafter"/>
</dbReference>
<evidence type="ECO:0000256" key="1">
    <source>
        <dbReference type="ARBA" id="ARBA00004370"/>
    </source>
</evidence>
<evidence type="ECO:0000313" key="8">
    <source>
        <dbReference type="EMBL" id="NXW89266.1"/>
    </source>
</evidence>
<protein>
    <submittedName>
        <fullName evidence="8">IFM2 protein</fullName>
    </submittedName>
</protein>
<keyword evidence="3 7" id="KW-0812">Transmembrane</keyword>
<comment type="caution">
    <text evidence="8">The sequence shown here is derived from an EMBL/GenBank/DDBJ whole genome shotgun (WGS) entry which is preliminary data.</text>
</comment>
<evidence type="ECO:0000256" key="7">
    <source>
        <dbReference type="SAM" id="Phobius"/>
    </source>
</evidence>
<evidence type="ECO:0000256" key="3">
    <source>
        <dbReference type="ARBA" id="ARBA00022692"/>
    </source>
</evidence>
<dbReference type="OrthoDB" id="9906841at2759"/>
<keyword evidence="5 7" id="KW-0472">Membrane</keyword>
<comment type="similarity">
    <text evidence="2">Belongs to the CD225/Dispanin family.</text>
</comment>
<evidence type="ECO:0000256" key="5">
    <source>
        <dbReference type="ARBA" id="ARBA00023136"/>
    </source>
</evidence>